<organism evidence="1 2">
    <name type="scientific">Kitasatospora acidiphila</name>
    <dbReference type="NCBI Taxonomy" id="2567942"/>
    <lineage>
        <taxon>Bacteria</taxon>
        <taxon>Bacillati</taxon>
        <taxon>Actinomycetota</taxon>
        <taxon>Actinomycetes</taxon>
        <taxon>Kitasatosporales</taxon>
        <taxon>Streptomycetaceae</taxon>
        <taxon>Kitasatospora</taxon>
    </lineage>
</organism>
<gene>
    <name evidence="1" type="ORF">E6W39_28190</name>
</gene>
<dbReference type="Proteomes" id="UP000319103">
    <property type="component" value="Unassembled WGS sequence"/>
</dbReference>
<dbReference type="InterPro" id="IPR021903">
    <property type="entry name" value="DUF3515"/>
</dbReference>
<proteinExistence type="predicted"/>
<evidence type="ECO:0000313" key="1">
    <source>
        <dbReference type="EMBL" id="TQF05405.1"/>
    </source>
</evidence>
<dbReference type="AlphaFoldDB" id="A0A540W8S6"/>
<dbReference type="OrthoDB" id="3213819at2"/>
<accession>A0A540W8S6</accession>
<comment type="caution">
    <text evidence="1">The sequence shown here is derived from an EMBL/GenBank/DDBJ whole genome shotgun (WGS) entry which is preliminary data.</text>
</comment>
<dbReference type="Pfam" id="PF12028">
    <property type="entry name" value="DUF3515"/>
    <property type="match status" value="1"/>
</dbReference>
<protein>
    <submittedName>
        <fullName evidence="1">DUF3515 domain-containing protein</fullName>
    </submittedName>
</protein>
<dbReference type="RefSeq" id="WP_141635883.1">
    <property type="nucleotide sequence ID" value="NZ_VIGB01000003.1"/>
</dbReference>
<dbReference type="EMBL" id="VIGB01000003">
    <property type="protein sequence ID" value="TQF05405.1"/>
    <property type="molecule type" value="Genomic_DNA"/>
</dbReference>
<sequence>MHRLLGRPVRAIKTLPEPVRWLAIPVALAICTALVLAEDNAPWSPALTMPHPDAEAALYCQSLMKALPDNLEGHSKVTPDPSPNVAYWSSSPRTVLRCGVPRPKSLNIEANQRKESPSVNNVQWYDESDGHGGYRFTTTLRKAYVEVDSPAGAYPNLVDPLSPISYLVNSTIPDKYGRLNATDDDAV</sequence>
<reference evidence="1 2" key="1">
    <citation type="submission" date="2019-06" db="EMBL/GenBank/DDBJ databases">
        <title>Description of Kitasatospora acidophila sp. nov. isolated from pine grove soil, and reclassification of Streptomyces novaecaesareae to Kitasatospora novaeceasareae comb. nov.</title>
        <authorList>
            <person name="Kim M.J."/>
        </authorList>
    </citation>
    <scope>NUCLEOTIDE SEQUENCE [LARGE SCALE GENOMIC DNA]</scope>
    <source>
        <strain evidence="1 2">MMS16-CNU292</strain>
    </source>
</reference>
<keyword evidence="2" id="KW-1185">Reference proteome</keyword>
<name>A0A540W8S6_9ACTN</name>
<evidence type="ECO:0000313" key="2">
    <source>
        <dbReference type="Proteomes" id="UP000319103"/>
    </source>
</evidence>